<feature type="transmembrane region" description="Helical" evidence="8">
    <location>
        <begin position="148"/>
        <end position="167"/>
    </location>
</feature>
<comment type="caution">
    <text evidence="10">The sequence shown here is derived from an EMBL/GenBank/DDBJ whole genome shotgun (WGS) entry which is preliminary data.</text>
</comment>
<accession>A0A853B191</accession>
<dbReference type="InterPro" id="IPR004563">
    <property type="entry name" value="Apolipo_AcylTrfase"/>
</dbReference>
<dbReference type="RefSeq" id="WP_218902752.1">
    <property type="nucleotide sequence ID" value="NZ_JACCFK010000001.1"/>
</dbReference>
<evidence type="ECO:0000256" key="5">
    <source>
        <dbReference type="ARBA" id="ARBA00022989"/>
    </source>
</evidence>
<feature type="transmembrane region" description="Helical" evidence="8">
    <location>
        <begin position="179"/>
        <end position="197"/>
    </location>
</feature>
<evidence type="ECO:0000313" key="10">
    <source>
        <dbReference type="EMBL" id="NYI88625.1"/>
    </source>
</evidence>
<dbReference type="PANTHER" id="PTHR38686:SF1">
    <property type="entry name" value="APOLIPOPROTEIN N-ACYLTRANSFERASE"/>
    <property type="match status" value="1"/>
</dbReference>
<dbReference type="SUPFAM" id="SSF56317">
    <property type="entry name" value="Carbon-nitrogen hydrolase"/>
    <property type="match status" value="1"/>
</dbReference>
<name>A0A853B191_9PSEU</name>
<keyword evidence="4 8" id="KW-0812">Transmembrane</keyword>
<dbReference type="AlphaFoldDB" id="A0A853B191"/>
<keyword evidence="3 10" id="KW-0808">Transferase</keyword>
<keyword evidence="7 10" id="KW-0012">Acyltransferase</keyword>
<evidence type="ECO:0000256" key="7">
    <source>
        <dbReference type="ARBA" id="ARBA00023315"/>
    </source>
</evidence>
<evidence type="ECO:0000256" key="1">
    <source>
        <dbReference type="ARBA" id="ARBA00004651"/>
    </source>
</evidence>
<gene>
    <name evidence="10" type="ORF">HNR02_001948</name>
</gene>
<keyword evidence="5 8" id="KW-1133">Transmembrane helix</keyword>
<dbReference type="InterPro" id="IPR036526">
    <property type="entry name" value="C-N_Hydrolase_sf"/>
</dbReference>
<feature type="transmembrane region" description="Helical" evidence="8">
    <location>
        <begin position="465"/>
        <end position="484"/>
    </location>
</feature>
<feature type="transmembrane region" description="Helical" evidence="8">
    <location>
        <begin position="70"/>
        <end position="89"/>
    </location>
</feature>
<evidence type="ECO:0000256" key="6">
    <source>
        <dbReference type="ARBA" id="ARBA00023136"/>
    </source>
</evidence>
<protein>
    <submittedName>
        <fullName evidence="10">Apolipoprotein N-acyltransferase</fullName>
        <ecNumber evidence="10">2.3.1.-</ecNumber>
    </submittedName>
</protein>
<feature type="domain" description="CN hydrolase" evidence="9">
    <location>
        <begin position="205"/>
        <end position="452"/>
    </location>
</feature>
<dbReference type="Gene3D" id="3.60.110.10">
    <property type="entry name" value="Carbon-nitrogen hydrolase"/>
    <property type="match status" value="1"/>
</dbReference>
<dbReference type="PANTHER" id="PTHR38686">
    <property type="entry name" value="APOLIPOPROTEIN N-ACYLTRANSFERASE"/>
    <property type="match status" value="1"/>
</dbReference>
<dbReference type="InterPro" id="IPR003010">
    <property type="entry name" value="C-N_Hydrolase"/>
</dbReference>
<feature type="transmembrane region" description="Helical" evidence="8">
    <location>
        <begin position="42"/>
        <end position="63"/>
    </location>
</feature>
<proteinExistence type="predicted"/>
<dbReference type="GO" id="GO:0005886">
    <property type="term" value="C:plasma membrane"/>
    <property type="evidence" value="ECO:0007669"/>
    <property type="project" value="UniProtKB-SubCell"/>
</dbReference>
<dbReference type="PROSITE" id="PS50263">
    <property type="entry name" value="CN_HYDROLASE"/>
    <property type="match status" value="1"/>
</dbReference>
<evidence type="ECO:0000256" key="3">
    <source>
        <dbReference type="ARBA" id="ARBA00022679"/>
    </source>
</evidence>
<keyword evidence="2" id="KW-1003">Cell membrane</keyword>
<sequence length="487" mass="52404">MRVSLLLGGALLSLFAINARWDVALAAWLANVLLLRFTRRSRWWVAFLWMWLVMALDVAVWLWHADLTSPVFLAIAVALGLAGTLPFLADRLLTARLGTLLGTLVFPLAKVSVEVGVSTLSPVGGIYGVLGTTQHEALPLAQLASVTGVYGVSFVVAWFGSVAVACWEKRPRLRTTVTTYAGVLAVVLAAGGIRLVAAVPDGKTVRVAGVAPAPSAWQRTLDGIAPFESVEDMNRADPAAMRAAFEPVVEDLLARSAREADAGARLVAWPESAVVTLERDEQALLARFREFAARHRIHLSAGITVYTGTAPWVRNETVLIGPDGTLLWTYLKAHPIPVLEPYEAGDGVVPTVDTPFGRLSAVICFDANFPGLLRQGGSRNVDIMMVPSNDWRGIKELNAHSARFRAIENGFTMLRPTMEGMSEVVDPLGRVLASTDYFRGGEDPAVVAYVPSHGTRTIYATVGDLFAWLCLAALAGLTVTAAVTRRS</sequence>
<keyword evidence="11" id="KW-1185">Reference proteome</keyword>
<evidence type="ECO:0000256" key="8">
    <source>
        <dbReference type="SAM" id="Phobius"/>
    </source>
</evidence>
<dbReference type="GO" id="GO:0016410">
    <property type="term" value="F:N-acyltransferase activity"/>
    <property type="evidence" value="ECO:0007669"/>
    <property type="project" value="InterPro"/>
</dbReference>
<organism evidence="10 11">
    <name type="scientific">Amycolatopsis endophytica</name>
    <dbReference type="NCBI Taxonomy" id="860233"/>
    <lineage>
        <taxon>Bacteria</taxon>
        <taxon>Bacillati</taxon>
        <taxon>Actinomycetota</taxon>
        <taxon>Actinomycetes</taxon>
        <taxon>Pseudonocardiales</taxon>
        <taxon>Pseudonocardiaceae</taxon>
        <taxon>Amycolatopsis</taxon>
    </lineage>
</organism>
<comment type="subcellular location">
    <subcellularLocation>
        <location evidence="1">Cell membrane</location>
        <topology evidence="1">Multi-pass membrane protein</topology>
    </subcellularLocation>
</comment>
<evidence type="ECO:0000259" key="9">
    <source>
        <dbReference type="PROSITE" id="PS50263"/>
    </source>
</evidence>
<evidence type="ECO:0000256" key="2">
    <source>
        <dbReference type="ARBA" id="ARBA00022475"/>
    </source>
</evidence>
<keyword evidence="6 8" id="KW-0472">Membrane</keyword>
<dbReference type="Pfam" id="PF20154">
    <property type="entry name" value="LNT_N"/>
    <property type="match status" value="1"/>
</dbReference>
<dbReference type="InterPro" id="IPR045378">
    <property type="entry name" value="LNT_N"/>
</dbReference>
<evidence type="ECO:0000256" key="4">
    <source>
        <dbReference type="ARBA" id="ARBA00022692"/>
    </source>
</evidence>
<dbReference type="EC" id="2.3.1.-" evidence="10"/>
<reference evidence="10 11" key="1">
    <citation type="submission" date="2020-07" db="EMBL/GenBank/DDBJ databases">
        <title>Sequencing the genomes of 1000 actinobacteria strains.</title>
        <authorList>
            <person name="Klenk H.-P."/>
        </authorList>
    </citation>
    <scope>NUCLEOTIDE SEQUENCE [LARGE SCALE GENOMIC DNA]</scope>
    <source>
        <strain evidence="10 11">DSM 104006</strain>
    </source>
</reference>
<evidence type="ECO:0000313" key="11">
    <source>
        <dbReference type="Proteomes" id="UP000549616"/>
    </source>
</evidence>
<dbReference type="Proteomes" id="UP000549616">
    <property type="component" value="Unassembled WGS sequence"/>
</dbReference>
<dbReference type="GO" id="GO:0042158">
    <property type="term" value="P:lipoprotein biosynthetic process"/>
    <property type="evidence" value="ECO:0007669"/>
    <property type="project" value="InterPro"/>
</dbReference>
<keyword evidence="10" id="KW-0449">Lipoprotein</keyword>
<dbReference type="Pfam" id="PF00795">
    <property type="entry name" value="CN_hydrolase"/>
    <property type="match status" value="1"/>
</dbReference>
<dbReference type="EMBL" id="JACCFK010000001">
    <property type="protein sequence ID" value="NYI88625.1"/>
    <property type="molecule type" value="Genomic_DNA"/>
</dbReference>